<keyword evidence="1" id="KW-0732">Signal</keyword>
<dbReference type="Proteomes" id="UP001302676">
    <property type="component" value="Unassembled WGS sequence"/>
</dbReference>
<sequence length="59" mass="6054">MKSYVLLLAIAAAAFGQYTGPCTTSACGAGGNPCPRGYLCVPYPNFDPAQRKGCACSYG</sequence>
<dbReference type="RefSeq" id="XP_062633283.1">
    <property type="nucleotide sequence ID" value="XM_062778481.1"/>
</dbReference>
<evidence type="ECO:0000313" key="3">
    <source>
        <dbReference type="Proteomes" id="UP001302676"/>
    </source>
</evidence>
<reference evidence="2" key="1">
    <citation type="journal article" date="2023" name="Mol. Phylogenet. Evol.">
        <title>Genome-scale phylogeny and comparative genomics of the fungal order Sordariales.</title>
        <authorList>
            <person name="Hensen N."/>
            <person name="Bonometti L."/>
            <person name="Westerberg I."/>
            <person name="Brannstrom I.O."/>
            <person name="Guillou S."/>
            <person name="Cros-Aarteil S."/>
            <person name="Calhoun S."/>
            <person name="Haridas S."/>
            <person name="Kuo A."/>
            <person name="Mondo S."/>
            <person name="Pangilinan J."/>
            <person name="Riley R."/>
            <person name="LaButti K."/>
            <person name="Andreopoulos B."/>
            <person name="Lipzen A."/>
            <person name="Chen C."/>
            <person name="Yan M."/>
            <person name="Daum C."/>
            <person name="Ng V."/>
            <person name="Clum A."/>
            <person name="Steindorff A."/>
            <person name="Ohm R.A."/>
            <person name="Martin F."/>
            <person name="Silar P."/>
            <person name="Natvig D.O."/>
            <person name="Lalanne C."/>
            <person name="Gautier V."/>
            <person name="Ament-Velasquez S.L."/>
            <person name="Kruys A."/>
            <person name="Hutchinson M.I."/>
            <person name="Powell A.J."/>
            <person name="Barry K."/>
            <person name="Miller A.N."/>
            <person name="Grigoriev I.V."/>
            <person name="Debuchy R."/>
            <person name="Gladieux P."/>
            <person name="Hiltunen Thoren M."/>
            <person name="Johannesson H."/>
        </authorList>
    </citation>
    <scope>NUCLEOTIDE SEQUENCE</scope>
    <source>
        <strain evidence="2">CBS 141.50</strain>
    </source>
</reference>
<dbReference type="GeneID" id="87815094"/>
<gene>
    <name evidence="2" type="ORF">C8A04DRAFT_15418</name>
</gene>
<dbReference type="AlphaFoldDB" id="A0AAN6ZIQ3"/>
<evidence type="ECO:0000313" key="2">
    <source>
        <dbReference type="EMBL" id="KAK4139912.1"/>
    </source>
</evidence>
<reference evidence="2" key="2">
    <citation type="submission" date="2023-05" db="EMBL/GenBank/DDBJ databases">
        <authorList>
            <consortium name="Lawrence Berkeley National Laboratory"/>
            <person name="Steindorff A."/>
            <person name="Hensen N."/>
            <person name="Bonometti L."/>
            <person name="Westerberg I."/>
            <person name="Brannstrom I.O."/>
            <person name="Guillou S."/>
            <person name="Cros-Aarteil S."/>
            <person name="Calhoun S."/>
            <person name="Haridas S."/>
            <person name="Kuo A."/>
            <person name="Mondo S."/>
            <person name="Pangilinan J."/>
            <person name="Riley R."/>
            <person name="Labutti K."/>
            <person name="Andreopoulos B."/>
            <person name="Lipzen A."/>
            <person name="Chen C."/>
            <person name="Yanf M."/>
            <person name="Daum C."/>
            <person name="Ng V."/>
            <person name="Clum A."/>
            <person name="Ohm R."/>
            <person name="Martin F."/>
            <person name="Silar P."/>
            <person name="Natvig D."/>
            <person name="Lalanne C."/>
            <person name="Gautier V."/>
            <person name="Ament-Velasquez S.L."/>
            <person name="Kruys A."/>
            <person name="Hutchinson M.I."/>
            <person name="Powell A.J."/>
            <person name="Barry K."/>
            <person name="Miller A.N."/>
            <person name="Grigoriev I.V."/>
            <person name="Debuchy R."/>
            <person name="Gladieux P."/>
            <person name="Thoren M.H."/>
            <person name="Johannesson H."/>
        </authorList>
    </citation>
    <scope>NUCLEOTIDE SEQUENCE</scope>
    <source>
        <strain evidence="2">CBS 141.50</strain>
    </source>
</reference>
<keyword evidence="3" id="KW-1185">Reference proteome</keyword>
<feature type="signal peptide" evidence="1">
    <location>
        <begin position="1"/>
        <end position="16"/>
    </location>
</feature>
<proteinExistence type="predicted"/>
<organism evidence="2 3">
    <name type="scientific">Dichotomopilus funicola</name>
    <dbReference type="NCBI Taxonomy" id="1934379"/>
    <lineage>
        <taxon>Eukaryota</taxon>
        <taxon>Fungi</taxon>
        <taxon>Dikarya</taxon>
        <taxon>Ascomycota</taxon>
        <taxon>Pezizomycotina</taxon>
        <taxon>Sordariomycetes</taxon>
        <taxon>Sordariomycetidae</taxon>
        <taxon>Sordariales</taxon>
        <taxon>Chaetomiaceae</taxon>
        <taxon>Dichotomopilus</taxon>
    </lineage>
</organism>
<feature type="chain" id="PRO_5042857219" evidence="1">
    <location>
        <begin position="17"/>
        <end position="59"/>
    </location>
</feature>
<protein>
    <submittedName>
        <fullName evidence="2">Uncharacterized protein</fullName>
    </submittedName>
</protein>
<accession>A0AAN6ZIQ3</accession>
<name>A0AAN6ZIQ3_9PEZI</name>
<comment type="caution">
    <text evidence="2">The sequence shown here is derived from an EMBL/GenBank/DDBJ whole genome shotgun (WGS) entry which is preliminary data.</text>
</comment>
<dbReference type="EMBL" id="MU853645">
    <property type="protein sequence ID" value="KAK4139912.1"/>
    <property type="molecule type" value="Genomic_DNA"/>
</dbReference>
<dbReference type="PROSITE" id="PS51257">
    <property type="entry name" value="PROKAR_LIPOPROTEIN"/>
    <property type="match status" value="1"/>
</dbReference>
<evidence type="ECO:0000256" key="1">
    <source>
        <dbReference type="SAM" id="SignalP"/>
    </source>
</evidence>